<keyword evidence="6" id="KW-0503">Monooxygenase</keyword>
<name>A0A915B4G0_PARUN</name>
<dbReference type="InterPro" id="IPR018168">
    <property type="entry name" value="Ubi_Hdrlase_CS"/>
</dbReference>
<dbReference type="AlphaFoldDB" id="A0A915B4G0"/>
<evidence type="ECO:0000256" key="4">
    <source>
        <dbReference type="ARBA" id="ARBA00022827"/>
    </source>
</evidence>
<sequence length="407" mass="45136">LSYRSIRLTILRRNYSTKGNIFYDTVIVGGGMVGNAMACSMELGIWENLEKYRIKRVDRLEVIDSCSRSAIRFEQSDPANEIAYIVENNAIVALLSDRIRERCNNVEIKTKTKVENCVIPNSLAELVNLKLNDGTEISTSLIIGADGVNSQIRQSFDVDYTSWEYGQKGVVATLQIQAEDDNSAAWQRFSKYGPIALLPLSGNLSSLVWTTSDEHAEYLLSLTPEQFVDELNHYLTTDASQSRITNQVLSVVEGTLNSLCDTKPTRVPIPPTVIALQSDTRAAFPLGFGHAHSYVAPRVALIGDAAHRIHPLAGQGVNLGWADVRKLIGCLERSIHDGADLGALTYLSEYDSEGQRHNVPVQVVCDWLNRLYRTEATPIVLIRSLGLFAVNRLTLVKDFIVHQTSSE</sequence>
<proteinExistence type="inferred from homology"/>
<dbReference type="WBParaSite" id="PgR026_g090_t01">
    <property type="protein sequence ID" value="PgR026_g090_t01"/>
    <property type="gene ID" value="PgR026_g090"/>
</dbReference>
<dbReference type="FunFam" id="3.50.50.60:FF:000021">
    <property type="entry name" value="Ubiquinone biosynthesis monooxygenase COQ6"/>
    <property type="match status" value="1"/>
</dbReference>
<dbReference type="InterPro" id="IPR002938">
    <property type="entry name" value="FAD-bd"/>
</dbReference>
<keyword evidence="5" id="KW-0560">Oxidoreductase</keyword>
<dbReference type="GO" id="GO:0004497">
    <property type="term" value="F:monooxygenase activity"/>
    <property type="evidence" value="ECO:0007669"/>
    <property type="project" value="UniProtKB-KW"/>
</dbReference>
<accession>A0A915B4G0</accession>
<protein>
    <submittedName>
        <fullName evidence="9">Ubiquinone biosynthesis monooxygenase COQ6, mitochondrial</fullName>
    </submittedName>
</protein>
<dbReference type="NCBIfam" id="TIGR01988">
    <property type="entry name" value="Ubi-OHases"/>
    <property type="match status" value="1"/>
</dbReference>
<keyword evidence="4" id="KW-0274">FAD</keyword>
<reference evidence="9" key="1">
    <citation type="submission" date="2022-11" db="UniProtKB">
        <authorList>
            <consortium name="WormBaseParasite"/>
        </authorList>
    </citation>
    <scope>IDENTIFICATION</scope>
</reference>
<organism evidence="8 9">
    <name type="scientific">Parascaris univalens</name>
    <name type="common">Nematode worm</name>
    <dbReference type="NCBI Taxonomy" id="6257"/>
    <lineage>
        <taxon>Eukaryota</taxon>
        <taxon>Metazoa</taxon>
        <taxon>Ecdysozoa</taxon>
        <taxon>Nematoda</taxon>
        <taxon>Chromadorea</taxon>
        <taxon>Rhabditida</taxon>
        <taxon>Spirurina</taxon>
        <taxon>Ascaridomorpha</taxon>
        <taxon>Ascaridoidea</taxon>
        <taxon>Ascarididae</taxon>
        <taxon>Parascaris</taxon>
    </lineage>
</organism>
<dbReference type="Proteomes" id="UP000887569">
    <property type="component" value="Unplaced"/>
</dbReference>
<evidence type="ECO:0000256" key="1">
    <source>
        <dbReference type="ARBA" id="ARBA00001974"/>
    </source>
</evidence>
<dbReference type="InterPro" id="IPR010971">
    <property type="entry name" value="UbiH/COQ6"/>
</dbReference>
<feature type="domain" description="FAD-binding" evidence="7">
    <location>
        <begin position="278"/>
        <end position="353"/>
    </location>
</feature>
<evidence type="ECO:0000313" key="8">
    <source>
        <dbReference type="Proteomes" id="UP000887569"/>
    </source>
</evidence>
<feature type="domain" description="FAD-binding" evidence="7">
    <location>
        <begin position="65"/>
        <end position="244"/>
    </location>
</feature>
<keyword evidence="3" id="KW-0285">Flavoprotein</keyword>
<dbReference type="InterPro" id="IPR036188">
    <property type="entry name" value="FAD/NAD-bd_sf"/>
</dbReference>
<evidence type="ECO:0000256" key="3">
    <source>
        <dbReference type="ARBA" id="ARBA00022630"/>
    </source>
</evidence>
<dbReference type="GO" id="GO:0005739">
    <property type="term" value="C:mitochondrion"/>
    <property type="evidence" value="ECO:0007669"/>
    <property type="project" value="TreeGrafter"/>
</dbReference>
<dbReference type="GO" id="GO:0006744">
    <property type="term" value="P:ubiquinone biosynthetic process"/>
    <property type="evidence" value="ECO:0007669"/>
    <property type="project" value="InterPro"/>
</dbReference>
<evidence type="ECO:0000256" key="5">
    <source>
        <dbReference type="ARBA" id="ARBA00023002"/>
    </source>
</evidence>
<dbReference type="SUPFAM" id="SSF51905">
    <property type="entry name" value="FAD/NAD(P)-binding domain"/>
    <property type="match status" value="1"/>
</dbReference>
<comment type="cofactor">
    <cofactor evidence="1">
        <name>FAD</name>
        <dbReference type="ChEBI" id="CHEBI:57692"/>
    </cofactor>
</comment>
<evidence type="ECO:0000256" key="2">
    <source>
        <dbReference type="ARBA" id="ARBA00005349"/>
    </source>
</evidence>
<comment type="similarity">
    <text evidence="2">Belongs to the UbiH/COQ6 family.</text>
</comment>
<dbReference type="PANTHER" id="PTHR43876">
    <property type="entry name" value="UBIQUINONE BIOSYNTHESIS MONOOXYGENASE COQ6, MITOCHONDRIAL"/>
    <property type="match status" value="1"/>
</dbReference>
<dbReference type="PRINTS" id="PR00420">
    <property type="entry name" value="RNGMNOXGNASE"/>
</dbReference>
<dbReference type="GO" id="GO:0071949">
    <property type="term" value="F:FAD binding"/>
    <property type="evidence" value="ECO:0007669"/>
    <property type="project" value="InterPro"/>
</dbReference>
<dbReference type="Pfam" id="PF01494">
    <property type="entry name" value="FAD_binding_3"/>
    <property type="match status" value="2"/>
</dbReference>
<dbReference type="PANTHER" id="PTHR43876:SF7">
    <property type="entry name" value="UBIQUINONE BIOSYNTHESIS MONOOXYGENASE COQ6, MITOCHONDRIAL"/>
    <property type="match status" value="1"/>
</dbReference>
<dbReference type="Gene3D" id="3.50.50.60">
    <property type="entry name" value="FAD/NAD(P)-binding domain"/>
    <property type="match status" value="2"/>
</dbReference>
<keyword evidence="8" id="KW-1185">Reference proteome</keyword>
<dbReference type="GO" id="GO:0016705">
    <property type="term" value="F:oxidoreductase activity, acting on paired donors, with incorporation or reduction of molecular oxygen"/>
    <property type="evidence" value="ECO:0007669"/>
    <property type="project" value="InterPro"/>
</dbReference>
<evidence type="ECO:0000313" key="9">
    <source>
        <dbReference type="WBParaSite" id="PgR026_g090_t01"/>
    </source>
</evidence>
<dbReference type="InterPro" id="IPR051205">
    <property type="entry name" value="UbiH/COQ6_monooxygenase"/>
</dbReference>
<evidence type="ECO:0000259" key="7">
    <source>
        <dbReference type="Pfam" id="PF01494"/>
    </source>
</evidence>
<evidence type="ECO:0000256" key="6">
    <source>
        <dbReference type="ARBA" id="ARBA00023033"/>
    </source>
</evidence>
<dbReference type="PROSITE" id="PS01304">
    <property type="entry name" value="UBIH"/>
    <property type="match status" value="1"/>
</dbReference>